<protein>
    <submittedName>
        <fullName evidence="1">DUF4747 family protein</fullName>
    </submittedName>
</protein>
<reference evidence="1 2" key="1">
    <citation type="submission" date="2023-03" db="EMBL/GenBank/DDBJ databases">
        <title>WGS of NDM-producing Providencia thailandensis from Ukrainian patients.</title>
        <authorList>
            <person name="Zabicka D."/>
            <person name="Izdebski R."/>
            <person name="Urbanowicz P."/>
            <person name="Biedrzycka M."/>
            <person name="Guzek A."/>
            <person name="Gniadkowski M."/>
        </authorList>
    </citation>
    <scope>NUCLEOTIDE SEQUENCE [LARGE SCALE GENOMIC DNA]</scope>
    <source>
        <strain evidence="1 2">8015-22</strain>
    </source>
</reference>
<dbReference type="AlphaFoldDB" id="A0AAJ1N8Q9"/>
<evidence type="ECO:0000313" key="1">
    <source>
        <dbReference type="EMBL" id="MDE8768493.1"/>
    </source>
</evidence>
<dbReference type="RefSeq" id="WP_088499361.1">
    <property type="nucleotide sequence ID" value="NZ_CP181870.1"/>
</dbReference>
<gene>
    <name evidence="1" type="ORF">PZS58_02960</name>
</gene>
<comment type="caution">
    <text evidence="1">The sequence shown here is derived from an EMBL/GenBank/DDBJ whole genome shotgun (WGS) entry which is preliminary data.</text>
</comment>
<proteinExistence type="predicted"/>
<dbReference type="Proteomes" id="UP001163056">
    <property type="component" value="Unassembled WGS sequence"/>
</dbReference>
<name>A0AAJ1N8Q9_PROST</name>
<dbReference type="InterPro" id="IPR031832">
    <property type="entry name" value="DUF4747"/>
</dbReference>
<evidence type="ECO:0000313" key="2">
    <source>
        <dbReference type="Proteomes" id="UP001163056"/>
    </source>
</evidence>
<sequence>MATFKFYNIQLLPMDRKKDSEVGVTGYCQLFKSVEKQLEGLREEKQKLSSISAKLIGDMFFSTFSASTYSYPAEGGKQYLIHGYFLKFDDVNTLVDTESGKVSYTSSGNNSSRRFQFEYVFDPNLHILAIQDTRGLPTRNALIRSLNEVLGYHAIKLFPNHSLEIIELTSAESIRDFFLVPKKGYKAYKGEVTFSNSDDFDFDAEDELRELAGELESELKINGVRRWETEYRSFKDSLMNDLPKNAKAQLILAAKFGNAEVSYKDEHNELKKYKMEDYPVKERLQESGTAQGIKSRALDIKNLITLANRKAKKALKAIRVNRNIFNKDE</sequence>
<organism evidence="1 2">
    <name type="scientific">Providencia stuartii</name>
    <dbReference type="NCBI Taxonomy" id="588"/>
    <lineage>
        <taxon>Bacteria</taxon>
        <taxon>Pseudomonadati</taxon>
        <taxon>Pseudomonadota</taxon>
        <taxon>Gammaproteobacteria</taxon>
        <taxon>Enterobacterales</taxon>
        <taxon>Morganellaceae</taxon>
        <taxon>Providencia</taxon>
    </lineage>
</organism>
<accession>A0AAJ1N8Q9</accession>
<dbReference type="EMBL" id="JAREJI010000001">
    <property type="protein sequence ID" value="MDE8768493.1"/>
    <property type="molecule type" value="Genomic_DNA"/>
</dbReference>
<dbReference type="Pfam" id="PF15931">
    <property type="entry name" value="DUF4747"/>
    <property type="match status" value="1"/>
</dbReference>